<dbReference type="Proteomes" id="UP000016923">
    <property type="component" value="Unassembled WGS sequence"/>
</dbReference>
<evidence type="ECO:0000313" key="4">
    <source>
        <dbReference type="Proteomes" id="UP000016923"/>
    </source>
</evidence>
<keyword evidence="1" id="KW-0812">Transmembrane</keyword>
<dbReference type="OMA" id="EGSTHMI"/>
<feature type="domain" description="Luciferase" evidence="2">
    <location>
        <begin position="220"/>
        <end position="286"/>
    </location>
</feature>
<dbReference type="PANTHER" id="PTHR38695">
    <property type="entry name" value="AMINO ACID PERMEASE_ SLC12A DOMAIN-CONTAINING PROTEIN"/>
    <property type="match status" value="1"/>
</dbReference>
<dbReference type="InterPro" id="IPR048273">
    <property type="entry name" value="Luciferase"/>
</dbReference>
<dbReference type="HOGENOM" id="CLU_063954_1_0_1"/>
<dbReference type="InterPro" id="IPR040841">
    <property type="entry name" value="Luciferase_dom"/>
</dbReference>
<dbReference type="OrthoDB" id="5358398at2759"/>
<evidence type="ECO:0000256" key="1">
    <source>
        <dbReference type="SAM" id="Phobius"/>
    </source>
</evidence>
<keyword evidence="1" id="KW-1133">Transmembrane helix</keyword>
<dbReference type="eggNOG" id="ENOG502SPCX">
    <property type="taxonomic scope" value="Eukaryota"/>
</dbReference>
<gene>
    <name evidence="3" type="ORF">F503_03010</name>
</gene>
<proteinExistence type="predicted"/>
<keyword evidence="1" id="KW-0472">Membrane</keyword>
<sequence>MPIPSSLSRSADAAVRKLADFGHTHPTLFIAAAVAGVTLPPTLLAVFRAAARSYHGYLDVGRGGIPHNIVGWMVQGLGQLIAIRDPLATLPFEKPSRAVLARYGDGGRQSYLETDLLPRAGAEGAAGAGLDKATRKQAGRPIIPAYVAPQRQISQKGEPATRKDQDAFLQSLAAANPDILDIRPSQLEGNETPALFAKQGLKLGTPFWSLSSQAARGPVEIVHTHAEGSTHMIFSLQDALRVVQNGWGERHLLAGSRGATIPLTYLIVYAPRDDVELMVWKTLALASVRFCVGGVELNEGKQ</sequence>
<feature type="transmembrane region" description="Helical" evidence="1">
    <location>
        <begin position="28"/>
        <end position="47"/>
    </location>
</feature>
<dbReference type="EMBL" id="KE148154">
    <property type="protein sequence ID" value="EPE06181.1"/>
    <property type="molecule type" value="Genomic_DNA"/>
</dbReference>
<protein>
    <submittedName>
        <fullName evidence="3">Phospholipase carboxylesterase</fullName>
    </submittedName>
</protein>
<dbReference type="AlphaFoldDB" id="S3C340"/>
<dbReference type="Pfam" id="PF17648">
    <property type="entry name" value="Luciferase"/>
    <property type="match status" value="1"/>
</dbReference>
<organism evidence="3 4">
    <name type="scientific">Ophiostoma piceae (strain UAMH 11346)</name>
    <name type="common">Sap stain fungus</name>
    <dbReference type="NCBI Taxonomy" id="1262450"/>
    <lineage>
        <taxon>Eukaryota</taxon>
        <taxon>Fungi</taxon>
        <taxon>Dikarya</taxon>
        <taxon>Ascomycota</taxon>
        <taxon>Pezizomycotina</taxon>
        <taxon>Sordariomycetes</taxon>
        <taxon>Sordariomycetidae</taxon>
        <taxon>Ophiostomatales</taxon>
        <taxon>Ophiostomataceae</taxon>
        <taxon>Ophiostoma</taxon>
    </lineage>
</organism>
<dbReference type="PANTHER" id="PTHR38695:SF1">
    <property type="entry name" value="AMINO ACID PERMEASE_ SLC12A DOMAIN-CONTAINING PROTEIN"/>
    <property type="match status" value="1"/>
</dbReference>
<evidence type="ECO:0000259" key="2">
    <source>
        <dbReference type="Pfam" id="PF17648"/>
    </source>
</evidence>
<accession>S3C340</accession>
<reference evidence="3 4" key="1">
    <citation type="journal article" date="2013" name="BMC Genomics">
        <title>The genome and transcriptome of the pine saprophyte Ophiostoma piceae, and a comparison with the bark beetle-associated pine pathogen Grosmannia clavigera.</title>
        <authorList>
            <person name="Haridas S."/>
            <person name="Wang Y."/>
            <person name="Lim L."/>
            <person name="Massoumi Alamouti S."/>
            <person name="Jackman S."/>
            <person name="Docking R."/>
            <person name="Robertson G."/>
            <person name="Birol I."/>
            <person name="Bohlmann J."/>
            <person name="Breuil C."/>
        </authorList>
    </citation>
    <scope>NUCLEOTIDE SEQUENCE [LARGE SCALE GENOMIC DNA]</scope>
    <source>
        <strain evidence="3 4">UAMH 11346</strain>
    </source>
</reference>
<name>S3C340_OPHP1</name>
<dbReference type="VEuPathDB" id="FungiDB:F503_03010"/>
<evidence type="ECO:0000313" key="3">
    <source>
        <dbReference type="EMBL" id="EPE06181.1"/>
    </source>
</evidence>
<dbReference type="STRING" id="1262450.S3C340"/>
<keyword evidence="4" id="KW-1185">Reference proteome</keyword>